<dbReference type="PANTHER" id="PTHR35535:SF2">
    <property type="entry name" value="DUF306 DOMAIN-CONTAINING PROTEIN"/>
    <property type="match status" value="1"/>
</dbReference>
<reference evidence="3" key="1">
    <citation type="submission" date="2019-02" db="EMBL/GenBank/DDBJ databases">
        <authorList>
            <consortium name="Pathogen Informatics"/>
        </authorList>
    </citation>
    <scope>NUCLEOTIDE SEQUENCE</scope>
    <source>
        <strain evidence="3">3012STDY6733949</strain>
    </source>
</reference>
<dbReference type="EMBL" id="CAACYE010000005">
    <property type="protein sequence ID" value="VFA84552.1"/>
    <property type="molecule type" value="Genomic_DNA"/>
</dbReference>
<dbReference type="Gene3D" id="2.40.128.270">
    <property type="match status" value="1"/>
</dbReference>
<sequence>MAAPLARLAIAVLAAAALSACTSDADSVPAKESTPPDRPLRGTTWVVTALLDQDVDVPAEVLDAANPTLLIAEDGGVSGSAGCNQLVGTAAVQDKPHGGSSITFQVATTKMMCEPAVMEVERGVLEVLDGNVGATIEGDTLTLRDDDGRGLTLAAR</sequence>
<dbReference type="InterPro" id="IPR005184">
    <property type="entry name" value="DUF306_Meta_HslJ"/>
</dbReference>
<dbReference type="PANTHER" id="PTHR35535">
    <property type="entry name" value="HEAT SHOCK PROTEIN HSLJ"/>
    <property type="match status" value="1"/>
</dbReference>
<evidence type="ECO:0000256" key="1">
    <source>
        <dbReference type="SAM" id="SignalP"/>
    </source>
</evidence>
<dbReference type="InterPro" id="IPR053147">
    <property type="entry name" value="Hsp_HslJ-like"/>
</dbReference>
<organism evidence="3">
    <name type="scientific">Nocardia farcinica</name>
    <dbReference type="NCBI Taxonomy" id="37329"/>
    <lineage>
        <taxon>Bacteria</taxon>
        <taxon>Bacillati</taxon>
        <taxon>Actinomycetota</taxon>
        <taxon>Actinomycetes</taxon>
        <taxon>Mycobacteriales</taxon>
        <taxon>Nocardiaceae</taxon>
        <taxon>Nocardia</taxon>
    </lineage>
</organism>
<dbReference type="AlphaFoldDB" id="A0A449H060"/>
<name>A0A449H060_NOCFR</name>
<protein>
    <submittedName>
        <fullName evidence="3">META domain</fullName>
    </submittedName>
</protein>
<evidence type="ECO:0000313" key="3">
    <source>
        <dbReference type="EMBL" id="VFA84552.1"/>
    </source>
</evidence>
<gene>
    <name evidence="3" type="ORF">NCTC1935_02381</name>
</gene>
<proteinExistence type="predicted"/>
<accession>A0A449H060</accession>
<feature type="domain" description="DUF306" evidence="2">
    <location>
        <begin position="38"/>
        <end position="151"/>
    </location>
</feature>
<dbReference type="InterPro" id="IPR038670">
    <property type="entry name" value="HslJ-like_sf"/>
</dbReference>
<keyword evidence="1" id="KW-0732">Signal</keyword>
<feature type="chain" id="PRO_5030094482" evidence="1">
    <location>
        <begin position="26"/>
        <end position="156"/>
    </location>
</feature>
<dbReference type="PROSITE" id="PS51257">
    <property type="entry name" value="PROKAR_LIPOPROTEIN"/>
    <property type="match status" value="1"/>
</dbReference>
<evidence type="ECO:0000259" key="2">
    <source>
        <dbReference type="Pfam" id="PF03724"/>
    </source>
</evidence>
<dbReference type="Pfam" id="PF03724">
    <property type="entry name" value="META"/>
    <property type="match status" value="1"/>
</dbReference>
<feature type="signal peptide" evidence="1">
    <location>
        <begin position="1"/>
        <end position="25"/>
    </location>
</feature>
<dbReference type="RefSeq" id="WP_086841818.1">
    <property type="nucleotide sequence ID" value="NZ_CAACYE020000001.1"/>
</dbReference>